<protein>
    <submittedName>
        <fullName evidence="1">Uncharacterized protein</fullName>
    </submittedName>
</protein>
<dbReference type="Proteomes" id="UP000541969">
    <property type="component" value="Unassembled WGS sequence"/>
</dbReference>
<name>A0A853CKN8_9ACTN</name>
<evidence type="ECO:0000313" key="2">
    <source>
        <dbReference type="Proteomes" id="UP000541969"/>
    </source>
</evidence>
<reference evidence="1 2" key="1">
    <citation type="submission" date="2020-07" db="EMBL/GenBank/DDBJ databases">
        <title>Sequencing the genomes of 1000 actinobacteria strains.</title>
        <authorList>
            <person name="Klenk H.-P."/>
        </authorList>
    </citation>
    <scope>NUCLEOTIDE SEQUENCE [LARGE SCALE GENOMIC DNA]</scope>
    <source>
        <strain evidence="1 2">DSM 104001</strain>
    </source>
</reference>
<gene>
    <name evidence="1" type="ORF">GGQ55_004214</name>
</gene>
<evidence type="ECO:0000313" key="1">
    <source>
        <dbReference type="EMBL" id="NYJ07936.1"/>
    </source>
</evidence>
<comment type="caution">
    <text evidence="1">The sequence shown here is derived from an EMBL/GenBank/DDBJ whole genome shotgun (WGS) entry which is preliminary data.</text>
</comment>
<organism evidence="1 2">
    <name type="scientific">Petropleomorpha daqingensis</name>
    <dbReference type="NCBI Taxonomy" id="2026353"/>
    <lineage>
        <taxon>Bacteria</taxon>
        <taxon>Bacillati</taxon>
        <taxon>Actinomycetota</taxon>
        <taxon>Actinomycetes</taxon>
        <taxon>Geodermatophilales</taxon>
        <taxon>Geodermatophilaceae</taxon>
        <taxon>Petropleomorpha</taxon>
    </lineage>
</organism>
<keyword evidence="2" id="KW-1185">Reference proteome</keyword>
<accession>A0A853CKN8</accession>
<dbReference type="AlphaFoldDB" id="A0A853CKN8"/>
<proteinExistence type="predicted"/>
<dbReference type="EMBL" id="JACBZT010000001">
    <property type="protein sequence ID" value="NYJ07936.1"/>
    <property type="molecule type" value="Genomic_DNA"/>
</dbReference>
<dbReference type="RefSeq" id="WP_179720150.1">
    <property type="nucleotide sequence ID" value="NZ_JACBZT010000001.1"/>
</dbReference>
<sequence length="131" mass="13929">MAADIRDDGWLSIGGGFESVPDDQVLKFMDKARAAQGLLRADVDVQAWREVAGLQVLYLVLTHVSGLAELNVSLVSRQGAVQTVAVEYDWLGREVLDGAAGVWQIVGLVALALASVSSEHGIELPVLPIHG</sequence>